<dbReference type="Pfam" id="PF02775">
    <property type="entry name" value="TPP_enzyme_C"/>
    <property type="match status" value="1"/>
</dbReference>
<dbReference type="RefSeq" id="WP_094472755.1">
    <property type="nucleotide sequence ID" value="NZ_NOXT01000078.1"/>
</dbReference>
<dbReference type="Pfam" id="PF02776">
    <property type="entry name" value="TPP_enzyme_N"/>
    <property type="match status" value="1"/>
</dbReference>
<dbReference type="InterPro" id="IPR012001">
    <property type="entry name" value="Thiamin_PyroP_enz_TPP-bd_dom"/>
</dbReference>
<feature type="domain" description="Thiamine pyrophosphate enzyme N-terminal TPP-binding" evidence="6">
    <location>
        <begin position="5"/>
        <end position="105"/>
    </location>
</feature>
<name>A0A255YV06_9SPHN</name>
<evidence type="ECO:0000313" key="8">
    <source>
        <dbReference type="Proteomes" id="UP000216991"/>
    </source>
</evidence>
<dbReference type="InterPro" id="IPR012000">
    <property type="entry name" value="Thiamin_PyroP_enz_cen_dom"/>
</dbReference>
<dbReference type="Gene3D" id="3.40.50.1220">
    <property type="entry name" value="TPP-binding domain"/>
    <property type="match status" value="1"/>
</dbReference>
<organism evidence="7 8">
    <name type="scientific">Sandarakinorhabdus cyanobacteriorum</name>
    <dbReference type="NCBI Taxonomy" id="1981098"/>
    <lineage>
        <taxon>Bacteria</taxon>
        <taxon>Pseudomonadati</taxon>
        <taxon>Pseudomonadota</taxon>
        <taxon>Alphaproteobacteria</taxon>
        <taxon>Sphingomonadales</taxon>
        <taxon>Sphingosinicellaceae</taxon>
        <taxon>Sandarakinorhabdus</taxon>
    </lineage>
</organism>
<dbReference type="InterPro" id="IPR045229">
    <property type="entry name" value="TPP_enz"/>
</dbReference>
<proteinExistence type="inferred from homology"/>
<dbReference type="PANTHER" id="PTHR18968">
    <property type="entry name" value="THIAMINE PYROPHOSPHATE ENZYMES"/>
    <property type="match status" value="1"/>
</dbReference>
<comment type="similarity">
    <text evidence="1 3">Belongs to the TPP enzyme family.</text>
</comment>
<dbReference type="GO" id="GO:0050660">
    <property type="term" value="F:flavin adenine dinucleotide binding"/>
    <property type="evidence" value="ECO:0007669"/>
    <property type="project" value="TreeGrafter"/>
</dbReference>
<dbReference type="GO" id="GO:0019752">
    <property type="term" value="P:carboxylic acid metabolic process"/>
    <property type="evidence" value="ECO:0007669"/>
    <property type="project" value="UniProtKB-ARBA"/>
</dbReference>
<dbReference type="Proteomes" id="UP000216991">
    <property type="component" value="Unassembled WGS sequence"/>
</dbReference>
<evidence type="ECO:0000313" key="7">
    <source>
        <dbReference type="EMBL" id="OYQ33043.1"/>
    </source>
</evidence>
<dbReference type="InterPro" id="IPR029035">
    <property type="entry name" value="DHS-like_NAD/FAD-binding_dom"/>
</dbReference>
<dbReference type="InterPro" id="IPR029061">
    <property type="entry name" value="THDP-binding"/>
</dbReference>
<feature type="domain" description="Thiamine pyrophosphate enzyme TPP-binding" evidence="5">
    <location>
        <begin position="399"/>
        <end position="543"/>
    </location>
</feature>
<evidence type="ECO:0000256" key="3">
    <source>
        <dbReference type="RuleBase" id="RU362132"/>
    </source>
</evidence>
<evidence type="ECO:0008006" key="9">
    <source>
        <dbReference type="Google" id="ProtNLM"/>
    </source>
</evidence>
<evidence type="ECO:0000256" key="1">
    <source>
        <dbReference type="ARBA" id="ARBA00007812"/>
    </source>
</evidence>
<keyword evidence="8" id="KW-1185">Reference proteome</keyword>
<protein>
    <recommendedName>
        <fullName evidence="9">Benzoylformate decarboxylase</fullName>
    </recommendedName>
</protein>
<dbReference type="SUPFAM" id="SSF52467">
    <property type="entry name" value="DHS-like NAD/FAD-binding domain"/>
    <property type="match status" value="1"/>
</dbReference>
<dbReference type="GO" id="GO:0003984">
    <property type="term" value="F:acetolactate synthase activity"/>
    <property type="evidence" value="ECO:0007669"/>
    <property type="project" value="TreeGrafter"/>
</dbReference>
<dbReference type="Gene3D" id="3.40.50.970">
    <property type="match status" value="2"/>
</dbReference>
<dbReference type="GO" id="GO:0000287">
    <property type="term" value="F:magnesium ion binding"/>
    <property type="evidence" value="ECO:0007669"/>
    <property type="project" value="InterPro"/>
</dbReference>
<evidence type="ECO:0000256" key="2">
    <source>
        <dbReference type="ARBA" id="ARBA00023052"/>
    </source>
</evidence>
<dbReference type="CDD" id="cd07035">
    <property type="entry name" value="TPP_PYR_POX_like"/>
    <property type="match status" value="1"/>
</dbReference>
<dbReference type="GO" id="GO:0030976">
    <property type="term" value="F:thiamine pyrophosphate binding"/>
    <property type="evidence" value="ECO:0007669"/>
    <property type="project" value="InterPro"/>
</dbReference>
<dbReference type="InterPro" id="IPR011766">
    <property type="entry name" value="TPP_enzyme_TPP-bd"/>
</dbReference>
<sequence>MSKPGKHLFLDILHSEGVEIIFGNPGTTELPLLDAFVVEDRLRYVLGLNEVVVMGMADGWAQATGKLAVCNLHAAPGLGNAMGMLYNAAKAGAPVLVTAGQQDMGIRLTEPLLWDDLATMARPLCKWSFEVASIEELPRAVRRAAKVALTAPTGPVFLSIPGDILNAVAPDDLDIGAPTRIGAAVRGDAAEVARAAELIRAATNPIIFAGDCVANRDAFAEMVAFAEAVGAPVYMEGMANRAAFPSNHPLFAGTVPRMTPALRAATRDHDLVISIGADLLTQSQATGVEGLEPGKRLVHLDDNPWEIGKNFAATAAIQGCPKATLPELTALVAGCGAARRAGVEAKIAEAKAALLAKAEAVMDAQPMDPLAVLKRLGEVMPEDAIIIEELLSSGMNVVRSLLPATRPDSWFGMRGGGIGVALPQAAAMQLANLGRPVVALSGDGSLMYSAAALWTLAHYKLPVVTIVFNNSSYRILKQRTRAIGDHAAREDRYPAMDLTEPAIDFMALAAAHGVAGVRVESIPALIEAFEAALASDAPTLIEVPVARAI</sequence>
<comment type="caution">
    <text evidence="7">The sequence shown here is derived from an EMBL/GenBank/DDBJ whole genome shotgun (WGS) entry which is preliminary data.</text>
</comment>
<feature type="domain" description="Thiamine pyrophosphate enzyme central" evidence="4">
    <location>
        <begin position="192"/>
        <end position="328"/>
    </location>
</feature>
<keyword evidence="2 3" id="KW-0786">Thiamine pyrophosphate</keyword>
<evidence type="ECO:0000259" key="6">
    <source>
        <dbReference type="Pfam" id="PF02776"/>
    </source>
</evidence>
<dbReference type="OrthoDB" id="9773408at2"/>
<dbReference type="SUPFAM" id="SSF52518">
    <property type="entry name" value="Thiamin diphosphate-binding fold (THDP-binding)"/>
    <property type="match status" value="2"/>
</dbReference>
<reference evidence="7 8" key="1">
    <citation type="submission" date="2017-07" db="EMBL/GenBank/DDBJ databases">
        <title>Sandarakinorhabdus cyanobacteriorum sp. nov., a novel bacterium isolated from cyanobacterial aggregates in a eutrophic lake.</title>
        <authorList>
            <person name="Cai H."/>
        </authorList>
    </citation>
    <scope>NUCLEOTIDE SEQUENCE [LARGE SCALE GENOMIC DNA]</scope>
    <source>
        <strain evidence="7 8">TH057</strain>
    </source>
</reference>
<dbReference type="PANTHER" id="PTHR18968:SF133">
    <property type="entry name" value="BENZOYLFORMATE DECARBOXYLASE"/>
    <property type="match status" value="1"/>
</dbReference>
<dbReference type="Pfam" id="PF00205">
    <property type="entry name" value="TPP_enzyme_M"/>
    <property type="match status" value="1"/>
</dbReference>
<accession>A0A255YV06</accession>
<dbReference type="EMBL" id="NOXT01000078">
    <property type="protein sequence ID" value="OYQ33043.1"/>
    <property type="molecule type" value="Genomic_DNA"/>
</dbReference>
<evidence type="ECO:0000259" key="4">
    <source>
        <dbReference type="Pfam" id="PF00205"/>
    </source>
</evidence>
<dbReference type="CDD" id="cd02002">
    <property type="entry name" value="TPP_BFDC"/>
    <property type="match status" value="1"/>
</dbReference>
<gene>
    <name evidence="7" type="ORF">CHU93_03340</name>
</gene>
<evidence type="ECO:0000259" key="5">
    <source>
        <dbReference type="Pfam" id="PF02775"/>
    </source>
</evidence>
<dbReference type="AlphaFoldDB" id="A0A255YV06"/>